<feature type="region of interest" description="Disordered" evidence="2">
    <location>
        <begin position="1"/>
        <end position="45"/>
    </location>
</feature>
<evidence type="ECO:0000256" key="2">
    <source>
        <dbReference type="SAM" id="MobiDB-lite"/>
    </source>
</evidence>
<dbReference type="eggNOG" id="arCOG02998">
    <property type="taxonomic scope" value="Archaea"/>
</dbReference>
<dbReference type="Proteomes" id="UP000017840">
    <property type="component" value="Unassembled WGS sequence"/>
</dbReference>
<evidence type="ECO:0000313" key="5">
    <source>
        <dbReference type="Proteomes" id="UP000017840"/>
    </source>
</evidence>
<dbReference type="GO" id="GO:0046872">
    <property type="term" value="F:metal ion binding"/>
    <property type="evidence" value="ECO:0007669"/>
    <property type="project" value="UniProtKB-KW"/>
</dbReference>
<evidence type="ECO:0000256" key="1">
    <source>
        <dbReference type="ARBA" id="ARBA00022723"/>
    </source>
</evidence>
<reference evidence="4 5" key="1">
    <citation type="journal article" date="2013" name="Genome Announc.">
        <title>Draft Genome Sequence of 'Candidatus Halobonum tyrrellensis' Strain G22, Isolated from the Hypersaline Waters of Lake Tyrrell, Australia.</title>
        <authorList>
            <person name="Ugalde J.A."/>
            <person name="Narasingarao P."/>
            <person name="Kuo S."/>
            <person name="Podell S."/>
            <person name="Allen E.E."/>
        </authorList>
    </citation>
    <scope>NUCLEOTIDE SEQUENCE [LARGE SCALE GENOMIC DNA]</scope>
    <source>
        <strain evidence="4 5">G22</strain>
    </source>
</reference>
<dbReference type="AlphaFoldDB" id="V4GV50"/>
<dbReference type="Gene3D" id="2.60.120.10">
    <property type="entry name" value="Jelly Rolls"/>
    <property type="match status" value="1"/>
</dbReference>
<gene>
    <name evidence="4" type="ORF">K933_06213</name>
</gene>
<dbReference type="RefSeq" id="WP_023393830.1">
    <property type="nucleotide sequence ID" value="NZ_ASGZ01000020.1"/>
</dbReference>
<proteinExistence type="predicted"/>
<protein>
    <submittedName>
        <fullName evidence="4">Cupin</fullName>
    </submittedName>
</protein>
<dbReference type="PANTHER" id="PTHR35848">
    <property type="entry name" value="OXALATE-BINDING PROTEIN"/>
    <property type="match status" value="1"/>
</dbReference>
<dbReference type="Pfam" id="PF07883">
    <property type="entry name" value="Cupin_2"/>
    <property type="match status" value="1"/>
</dbReference>
<feature type="domain" description="Cupin type-2" evidence="3">
    <location>
        <begin position="67"/>
        <end position="136"/>
    </location>
</feature>
<dbReference type="CDD" id="cd02208">
    <property type="entry name" value="cupin_RmlC-like"/>
    <property type="match status" value="1"/>
</dbReference>
<organism evidence="4 5">
    <name type="scientific">Candidatus Halobonum tyrrellensis G22</name>
    <dbReference type="NCBI Taxonomy" id="1324957"/>
    <lineage>
        <taxon>Archaea</taxon>
        <taxon>Methanobacteriati</taxon>
        <taxon>Methanobacteriota</taxon>
        <taxon>Stenosarchaea group</taxon>
        <taxon>Halobacteria</taxon>
        <taxon>Halobacteriales</taxon>
        <taxon>Haloferacaceae</taxon>
        <taxon>Candidatus Halobonum</taxon>
    </lineage>
</organism>
<evidence type="ECO:0000313" key="4">
    <source>
        <dbReference type="EMBL" id="ESP89021.1"/>
    </source>
</evidence>
<evidence type="ECO:0000259" key="3">
    <source>
        <dbReference type="Pfam" id="PF07883"/>
    </source>
</evidence>
<dbReference type="InterPro" id="IPR014710">
    <property type="entry name" value="RmlC-like_jellyroll"/>
</dbReference>
<dbReference type="EMBL" id="ASGZ01000020">
    <property type="protein sequence ID" value="ESP89021.1"/>
    <property type="molecule type" value="Genomic_DNA"/>
</dbReference>
<accession>V4GV50</accession>
<dbReference type="InterPro" id="IPR051610">
    <property type="entry name" value="GPI/OXD"/>
</dbReference>
<dbReference type="InterPro" id="IPR011051">
    <property type="entry name" value="RmlC_Cupin_sf"/>
</dbReference>
<name>V4GV50_9EURY</name>
<dbReference type="SUPFAM" id="SSF51182">
    <property type="entry name" value="RmlC-like cupins"/>
    <property type="match status" value="1"/>
</dbReference>
<feature type="compositionally biased region" description="Basic and acidic residues" evidence="2">
    <location>
        <begin position="10"/>
        <end position="32"/>
    </location>
</feature>
<keyword evidence="5" id="KW-1185">Reference proteome</keyword>
<dbReference type="OrthoDB" id="190812at2157"/>
<comment type="caution">
    <text evidence="4">The sequence shown here is derived from an EMBL/GenBank/DDBJ whole genome shotgun (WGS) entry which is preliminary data.</text>
</comment>
<keyword evidence="1" id="KW-0479">Metal-binding</keyword>
<sequence>MSDPSDTGTADERPGTEQTEPRATDGGSERGYRTVAVDEVENTPNPTRVKRELDEALGVSAFGCNYYEADPGEQVPWGYHRHPDHEELFYVIAGAIDVETPEGQYRVAENEAFFVPADAPNRAVATGDEPARILAVGAPKTDDGSVIEERCPACGEVTDREWDRDEGRDGAEVYVLSCADCGAETRRFSGRTEMKES</sequence>
<dbReference type="InterPro" id="IPR013096">
    <property type="entry name" value="Cupin_2"/>
</dbReference>